<dbReference type="Pfam" id="PF03780">
    <property type="entry name" value="Asp23"/>
    <property type="match status" value="1"/>
</dbReference>
<name>A0A0U5AYS7_9BACL</name>
<evidence type="ECO:0000256" key="1">
    <source>
        <dbReference type="ARBA" id="ARBA00005721"/>
    </source>
</evidence>
<dbReference type="InterPro" id="IPR005531">
    <property type="entry name" value="Asp23"/>
</dbReference>
<dbReference type="NCBIfam" id="NF033218">
    <property type="entry name" value="anchor_AmaP"/>
    <property type="match status" value="1"/>
</dbReference>
<dbReference type="OrthoDB" id="1716040at2"/>
<dbReference type="EMBL" id="AP017312">
    <property type="protein sequence ID" value="BAU27426.1"/>
    <property type="molecule type" value="Genomic_DNA"/>
</dbReference>
<accession>A0A0U5AYS7</accession>
<gene>
    <name evidence="2" type="ORF">CB4_01600</name>
</gene>
<comment type="similarity">
    <text evidence="1">Belongs to the asp23 family.</text>
</comment>
<dbReference type="PANTHER" id="PTHR34297">
    <property type="entry name" value="HYPOTHETICAL CYTOSOLIC PROTEIN-RELATED"/>
    <property type="match status" value="1"/>
</dbReference>
<sequence length="189" mass="20569">MNLFDRFILTLYSLALVVISLFVMAAGLNLISSVYIETAIAEMYTSSQVGMIYFAAAAVFFLISLKFLFGSMRGGASRPHTAPSVQRSNEYGNVQITVETLESLATHAARRIRGVRDLKARIAAHENGTAVHMKVAVDGETPIPDLTQQIQQAVKERIETIAGVELTEVTVLVSEVAQPGSGSRVRRVE</sequence>
<keyword evidence="3" id="KW-1185">Reference proteome</keyword>
<evidence type="ECO:0000313" key="3">
    <source>
        <dbReference type="Proteomes" id="UP000217696"/>
    </source>
</evidence>
<dbReference type="RefSeq" id="WP_096464756.1">
    <property type="nucleotide sequence ID" value="NZ_AP017312.1"/>
</dbReference>
<evidence type="ECO:0000313" key="2">
    <source>
        <dbReference type="EMBL" id="BAU27426.1"/>
    </source>
</evidence>
<dbReference type="KEGG" id="asoc:CB4_01600"/>
<dbReference type="Proteomes" id="UP000217696">
    <property type="component" value="Chromosome"/>
</dbReference>
<proteinExistence type="inferred from homology"/>
<organism evidence="2 3">
    <name type="scientific">Aneurinibacillus soli</name>
    <dbReference type="NCBI Taxonomy" id="1500254"/>
    <lineage>
        <taxon>Bacteria</taxon>
        <taxon>Bacillati</taxon>
        <taxon>Bacillota</taxon>
        <taxon>Bacilli</taxon>
        <taxon>Bacillales</taxon>
        <taxon>Paenibacillaceae</taxon>
        <taxon>Aneurinibacillus group</taxon>
        <taxon>Aneurinibacillus</taxon>
    </lineage>
</organism>
<dbReference type="AlphaFoldDB" id="A0A0U5AYS7"/>
<reference evidence="2 3" key="1">
    <citation type="submission" date="2015-12" db="EMBL/GenBank/DDBJ databases">
        <title>Genome sequence of Aneurinibacillus soli.</title>
        <authorList>
            <person name="Lee J.S."/>
            <person name="Lee K.C."/>
            <person name="Kim K.K."/>
            <person name="Lee B.W."/>
        </authorList>
    </citation>
    <scope>NUCLEOTIDE SEQUENCE [LARGE SCALE GENOMIC DNA]</scope>
    <source>
        <strain evidence="2 3">CB4</strain>
    </source>
</reference>
<protein>
    <submittedName>
        <fullName evidence="2">Uncharacterized protein</fullName>
    </submittedName>
</protein>